<protein>
    <submittedName>
        <fullName evidence="4">XRE family transcriptional regulator</fullName>
    </submittedName>
</protein>
<dbReference type="Gene3D" id="1.10.260.40">
    <property type="entry name" value="lambda repressor-like DNA-binding domains"/>
    <property type="match status" value="1"/>
</dbReference>
<evidence type="ECO:0000259" key="3">
    <source>
        <dbReference type="PROSITE" id="PS50943"/>
    </source>
</evidence>
<keyword evidence="1" id="KW-0175">Coiled coil</keyword>
<proteinExistence type="predicted"/>
<dbReference type="InterPro" id="IPR001387">
    <property type="entry name" value="Cro/C1-type_HTH"/>
</dbReference>
<gene>
    <name evidence="4" type="ORF">BN948_00734</name>
</gene>
<name>A0A1L1PE44_HYDIT</name>
<keyword evidence="5" id="KW-1185">Reference proteome</keyword>
<dbReference type="GO" id="GO:0003677">
    <property type="term" value="F:DNA binding"/>
    <property type="evidence" value="ECO:0007669"/>
    <property type="project" value="InterPro"/>
</dbReference>
<sequence length="155" mass="17175">MTTFASSLKKEIARVARKELKDELGALRKASASYRTEIAALKRQVRELQVALRQTSRRADKALHTVAPDAPAESPKRGRRAVFSAERFKAQRERLGLTQKDMAAYLGTSTLSVWKWETGQVTPRARFLPAILGLRTTGKREVLQQLARGAGGATD</sequence>
<reference evidence="5" key="1">
    <citation type="submission" date="2014-02" db="EMBL/GenBank/DDBJ databases">
        <authorList>
            <person name="Gan H."/>
        </authorList>
    </citation>
    <scope>NUCLEOTIDE SEQUENCE [LARGE SCALE GENOMIC DNA]</scope>
    <source>
        <strain evidence="5">S1</strain>
    </source>
</reference>
<dbReference type="PROSITE" id="PS50943">
    <property type="entry name" value="HTH_CROC1"/>
    <property type="match status" value="1"/>
</dbReference>
<dbReference type="CDD" id="cd00093">
    <property type="entry name" value="HTH_XRE"/>
    <property type="match status" value="1"/>
</dbReference>
<dbReference type="RefSeq" id="WP_009517316.1">
    <property type="nucleotide sequence ID" value="NZ_CCAE010000003.1"/>
</dbReference>
<evidence type="ECO:0000256" key="1">
    <source>
        <dbReference type="SAM" id="Coils"/>
    </source>
</evidence>
<dbReference type="AlphaFoldDB" id="A0A1L1PE44"/>
<feature type="region of interest" description="Disordered" evidence="2">
    <location>
        <begin position="59"/>
        <end position="80"/>
    </location>
</feature>
<feature type="coiled-coil region" evidence="1">
    <location>
        <begin position="10"/>
        <end position="58"/>
    </location>
</feature>
<accession>A0A1L1PE44</accession>
<reference evidence="5" key="2">
    <citation type="submission" date="2014-11" db="EMBL/GenBank/DDBJ databases">
        <title>Draft genome sequence of Hydrogenophaga intermedia S1.</title>
        <authorList>
            <person name="Gan H.M."/>
            <person name="Chew T.H."/>
            <person name="Stolz A."/>
        </authorList>
    </citation>
    <scope>NUCLEOTIDE SEQUENCE [LARGE SCALE GENOMIC DNA]</scope>
    <source>
        <strain evidence="5">S1</strain>
    </source>
</reference>
<dbReference type="Proteomes" id="UP000028878">
    <property type="component" value="Unassembled WGS sequence"/>
</dbReference>
<evidence type="ECO:0000256" key="2">
    <source>
        <dbReference type="SAM" id="MobiDB-lite"/>
    </source>
</evidence>
<evidence type="ECO:0000313" key="5">
    <source>
        <dbReference type="Proteomes" id="UP000028878"/>
    </source>
</evidence>
<dbReference type="SMART" id="SM00530">
    <property type="entry name" value="HTH_XRE"/>
    <property type="match status" value="1"/>
</dbReference>
<dbReference type="SUPFAM" id="SSF47413">
    <property type="entry name" value="lambda repressor-like DNA-binding domains"/>
    <property type="match status" value="1"/>
</dbReference>
<feature type="domain" description="HTH cro/C1-type" evidence="3">
    <location>
        <begin position="88"/>
        <end position="128"/>
    </location>
</feature>
<dbReference type="Pfam" id="PF13560">
    <property type="entry name" value="HTH_31"/>
    <property type="match status" value="1"/>
</dbReference>
<organism evidence="4 5">
    <name type="scientific">Hydrogenophaga intermedia</name>
    <dbReference type="NCBI Taxonomy" id="65786"/>
    <lineage>
        <taxon>Bacteria</taxon>
        <taxon>Pseudomonadati</taxon>
        <taxon>Pseudomonadota</taxon>
        <taxon>Betaproteobacteria</taxon>
        <taxon>Burkholderiales</taxon>
        <taxon>Comamonadaceae</taxon>
        <taxon>Hydrogenophaga</taxon>
    </lineage>
</organism>
<dbReference type="InterPro" id="IPR010982">
    <property type="entry name" value="Lambda_DNA-bd_dom_sf"/>
</dbReference>
<dbReference type="EMBL" id="CCAE010000003">
    <property type="protein sequence ID" value="CDN86333.1"/>
    <property type="molecule type" value="Genomic_DNA"/>
</dbReference>
<evidence type="ECO:0000313" key="4">
    <source>
        <dbReference type="EMBL" id="CDN86333.1"/>
    </source>
</evidence>